<dbReference type="PANTHER" id="PTHR11735:SF11">
    <property type="entry name" value="TRNA THREONYLCARBAMOYLADENOSINE BIOSYNTHESIS PROTEIN TSAB"/>
    <property type="match status" value="1"/>
</dbReference>
<keyword evidence="3" id="KW-0819">tRNA processing</keyword>
<dbReference type="EC" id="2.3.1.234" evidence="1"/>
<reference evidence="11" key="1">
    <citation type="journal article" date="2019" name="Int. J. Syst. Evol. Microbiol.">
        <title>The Global Catalogue of Microorganisms (GCM) 10K type strain sequencing project: providing services to taxonomists for standard genome sequencing and annotation.</title>
        <authorList>
            <consortium name="The Broad Institute Genomics Platform"/>
            <consortium name="The Broad Institute Genome Sequencing Center for Infectious Disease"/>
            <person name="Wu L."/>
            <person name="Ma J."/>
        </authorList>
    </citation>
    <scope>NUCLEOTIDE SEQUENCE [LARGE SCALE GENOMIC DNA]</scope>
    <source>
        <strain evidence="11">CCUG 51308</strain>
    </source>
</reference>
<dbReference type="InterPro" id="IPR017861">
    <property type="entry name" value="KAE1/TsaD"/>
</dbReference>
<evidence type="ECO:0000256" key="5">
    <source>
        <dbReference type="ARBA" id="ARBA00023004"/>
    </source>
</evidence>
<evidence type="ECO:0000256" key="2">
    <source>
        <dbReference type="ARBA" id="ARBA00022679"/>
    </source>
</evidence>
<dbReference type="PANTHER" id="PTHR11735">
    <property type="entry name" value="TRNA N6-ADENOSINE THREONYLCARBAMOYLTRANSFERASE"/>
    <property type="match status" value="1"/>
</dbReference>
<proteinExistence type="predicted"/>
<feature type="domain" description="Gcp-like" evidence="9">
    <location>
        <begin position="31"/>
        <end position="115"/>
    </location>
</feature>
<evidence type="ECO:0000256" key="4">
    <source>
        <dbReference type="ARBA" id="ARBA00022723"/>
    </source>
</evidence>
<dbReference type="SUPFAM" id="SSF53067">
    <property type="entry name" value="Actin-like ATPase domain"/>
    <property type="match status" value="1"/>
</dbReference>
<dbReference type="Proteomes" id="UP001596492">
    <property type="component" value="Unassembled WGS sequence"/>
</dbReference>
<dbReference type="Gene3D" id="3.30.420.40">
    <property type="match status" value="1"/>
</dbReference>
<comment type="caution">
    <text evidence="10">The sequence shown here is derived from an EMBL/GenBank/DDBJ whole genome shotgun (WGS) entry which is preliminary data.</text>
</comment>
<name>A0ABW2INE2_9PROT</name>
<keyword evidence="11" id="KW-1185">Reference proteome</keyword>
<dbReference type="EMBL" id="JBHTBR010000005">
    <property type="protein sequence ID" value="MFC7292407.1"/>
    <property type="molecule type" value="Genomic_DNA"/>
</dbReference>
<dbReference type="InterPro" id="IPR043129">
    <property type="entry name" value="ATPase_NBD"/>
</dbReference>
<organism evidence="10 11">
    <name type="scientific">Hirschia litorea</name>
    <dbReference type="NCBI Taxonomy" id="1199156"/>
    <lineage>
        <taxon>Bacteria</taxon>
        <taxon>Pseudomonadati</taxon>
        <taxon>Pseudomonadota</taxon>
        <taxon>Alphaproteobacteria</taxon>
        <taxon>Hyphomonadales</taxon>
        <taxon>Hyphomonadaceae</taxon>
        <taxon>Hirschia</taxon>
    </lineage>
</organism>
<evidence type="ECO:0000256" key="1">
    <source>
        <dbReference type="ARBA" id="ARBA00012156"/>
    </source>
</evidence>
<dbReference type="NCBIfam" id="TIGR03725">
    <property type="entry name" value="T6A_YeaZ"/>
    <property type="match status" value="1"/>
</dbReference>
<keyword evidence="5" id="KW-0408">Iron</keyword>
<evidence type="ECO:0000313" key="11">
    <source>
        <dbReference type="Proteomes" id="UP001596492"/>
    </source>
</evidence>
<dbReference type="GO" id="GO:0061711">
    <property type="term" value="F:tRNA N(6)-L-threonylcarbamoyladenine synthase activity"/>
    <property type="evidence" value="ECO:0007669"/>
    <property type="project" value="UniProtKB-EC"/>
</dbReference>
<keyword evidence="2 10" id="KW-0808">Transferase</keyword>
<evidence type="ECO:0000256" key="7">
    <source>
        <dbReference type="ARBA" id="ARBA00048117"/>
    </source>
</evidence>
<accession>A0ABW2INE2</accession>
<evidence type="ECO:0000256" key="8">
    <source>
        <dbReference type="SAM" id="MobiDB-lite"/>
    </source>
</evidence>
<evidence type="ECO:0000313" key="10">
    <source>
        <dbReference type="EMBL" id="MFC7292407.1"/>
    </source>
</evidence>
<comment type="catalytic activity">
    <reaction evidence="7">
        <text>L-threonylcarbamoyladenylate + adenosine(37) in tRNA = N(6)-L-threonylcarbamoyladenosine(37) in tRNA + AMP + H(+)</text>
        <dbReference type="Rhea" id="RHEA:37059"/>
        <dbReference type="Rhea" id="RHEA-COMP:10162"/>
        <dbReference type="Rhea" id="RHEA-COMP:10163"/>
        <dbReference type="ChEBI" id="CHEBI:15378"/>
        <dbReference type="ChEBI" id="CHEBI:73682"/>
        <dbReference type="ChEBI" id="CHEBI:74411"/>
        <dbReference type="ChEBI" id="CHEBI:74418"/>
        <dbReference type="ChEBI" id="CHEBI:456215"/>
        <dbReference type="EC" id="2.3.1.234"/>
    </reaction>
</comment>
<dbReference type="InterPro" id="IPR022496">
    <property type="entry name" value="T6A_TsaB"/>
</dbReference>
<feature type="region of interest" description="Disordered" evidence="8">
    <location>
        <begin position="194"/>
        <end position="215"/>
    </location>
</feature>
<sequence>MKILALSTVGNACEAGIWSDDEVLAHVCEPMAKGHDTRLPLCAKQALSQANMAFSDIDRIAVIAGPGSFTGVRVGVAFARGLGVALDVPVVGISSLEAALPKDMVGRVVVALPARRRAPDFSWWAQVFVDGQRAGEPIEADVATMQSLIGAADSVCGQGLEPVGEFLSTGVELGLQRAVEWALETEVESLERADPQYVRAPDAVPMKPKTDQASS</sequence>
<protein>
    <recommendedName>
        <fullName evidence="1">N(6)-L-threonylcarbamoyladenine synthase</fullName>
        <ecNumber evidence="1">2.3.1.234</ecNumber>
    </recommendedName>
</protein>
<evidence type="ECO:0000256" key="6">
    <source>
        <dbReference type="ARBA" id="ARBA00023315"/>
    </source>
</evidence>
<keyword evidence="6 10" id="KW-0012">Acyltransferase</keyword>
<dbReference type="PRINTS" id="PR00789">
    <property type="entry name" value="OSIALOPTASE"/>
</dbReference>
<dbReference type="Pfam" id="PF00814">
    <property type="entry name" value="TsaD"/>
    <property type="match status" value="1"/>
</dbReference>
<evidence type="ECO:0000256" key="3">
    <source>
        <dbReference type="ARBA" id="ARBA00022694"/>
    </source>
</evidence>
<keyword evidence="4" id="KW-0479">Metal-binding</keyword>
<dbReference type="InterPro" id="IPR000905">
    <property type="entry name" value="Gcp-like_dom"/>
</dbReference>
<evidence type="ECO:0000259" key="9">
    <source>
        <dbReference type="Pfam" id="PF00814"/>
    </source>
</evidence>
<gene>
    <name evidence="10" type="primary">tsaB</name>
    <name evidence="10" type="ORF">ACFQS8_12320</name>
</gene>
<dbReference type="RefSeq" id="WP_382167809.1">
    <property type="nucleotide sequence ID" value="NZ_JBHTBR010000005.1"/>
</dbReference>